<dbReference type="Proteomes" id="UP000675781">
    <property type="component" value="Unassembled WGS sequence"/>
</dbReference>
<keyword evidence="2" id="KW-1185">Reference proteome</keyword>
<proteinExistence type="predicted"/>
<evidence type="ECO:0000313" key="1">
    <source>
        <dbReference type="EMBL" id="MBR7835274.1"/>
    </source>
</evidence>
<protein>
    <recommendedName>
        <fullName evidence="3">DUF1963 domain-containing protein</fullName>
    </recommendedName>
</protein>
<organism evidence="1 2">
    <name type="scientific">Actinospica durhamensis</name>
    <dbReference type="NCBI Taxonomy" id="1508375"/>
    <lineage>
        <taxon>Bacteria</taxon>
        <taxon>Bacillati</taxon>
        <taxon>Actinomycetota</taxon>
        <taxon>Actinomycetes</taxon>
        <taxon>Catenulisporales</taxon>
        <taxon>Actinospicaceae</taxon>
        <taxon>Actinospica</taxon>
    </lineage>
</organism>
<dbReference type="EMBL" id="JAGSOG010000089">
    <property type="protein sequence ID" value="MBR7835274.1"/>
    <property type="molecule type" value="Genomic_DNA"/>
</dbReference>
<evidence type="ECO:0008006" key="3">
    <source>
        <dbReference type="Google" id="ProtNLM"/>
    </source>
</evidence>
<dbReference type="RefSeq" id="WP_212529768.1">
    <property type="nucleotide sequence ID" value="NZ_JAGSOG010000089.1"/>
</dbReference>
<dbReference type="AlphaFoldDB" id="A0A941IPL6"/>
<evidence type="ECO:0000313" key="2">
    <source>
        <dbReference type="Proteomes" id="UP000675781"/>
    </source>
</evidence>
<sequence length="362" mass="40347">MISTVPPRRARLLLEFPELLDYARAAVRLHPRPGSPSARVSNVGGPMLWPADEPWPTCGLEHEVQVESVVMLSDEEAAERHAKLKQRLEEQLTRWAAHMPASQLVPMREALECQLAATPSTAHELRMITSGGRFADPVVLAPVVQFFRRDAPELPFPEGTDLLQILWCPGDHRGALGPQPIARWRSTAELEHAEAAFPPLNHVAWDFWQITPCEVHPEALMEFPPICNAGPDNRRAELFGILPRDLELRLRQRDESGTDEDVAYFRLVAAPGWKLGGWEISMPEPDHLRTCSCGAAMRPLLHVADGEGLDHWPPNGEPDFPWGDPSQWRDQEPTGVSIGRNGLYWVLACTADASHPLVTGVH</sequence>
<gene>
    <name evidence="1" type="ORF">KDL01_18515</name>
</gene>
<comment type="caution">
    <text evidence="1">The sequence shown here is derived from an EMBL/GenBank/DDBJ whole genome shotgun (WGS) entry which is preliminary data.</text>
</comment>
<reference evidence="1" key="1">
    <citation type="submission" date="2021-04" db="EMBL/GenBank/DDBJ databases">
        <title>Genome based classification of Actinospica acidithermotolerans sp. nov., an actinobacterium isolated from an Indonesian hot spring.</title>
        <authorList>
            <person name="Kusuma A.B."/>
            <person name="Putra K.E."/>
            <person name="Nafisah S."/>
            <person name="Loh J."/>
            <person name="Nouioui I."/>
            <person name="Goodfellow M."/>
        </authorList>
    </citation>
    <scope>NUCLEOTIDE SEQUENCE</scope>
    <source>
        <strain evidence="1">CSCA 57</strain>
    </source>
</reference>
<dbReference type="Gene3D" id="2.30.320.10">
    <property type="entry name" value="YwqG-like"/>
    <property type="match status" value="1"/>
</dbReference>
<name>A0A941IPL6_9ACTN</name>
<accession>A0A941IPL6</accession>